<dbReference type="InterPro" id="IPR029045">
    <property type="entry name" value="ClpP/crotonase-like_dom_sf"/>
</dbReference>
<accession>A0A2T6B6I3</accession>
<dbReference type="OrthoDB" id="9795613at2"/>
<dbReference type="Gene3D" id="3.90.226.10">
    <property type="entry name" value="2-enoyl-CoA Hydratase, Chain A, domain 1"/>
    <property type="match status" value="1"/>
</dbReference>
<evidence type="ECO:0000256" key="1">
    <source>
        <dbReference type="ARBA" id="ARBA00005254"/>
    </source>
</evidence>
<dbReference type="AlphaFoldDB" id="A0A2T6B6I3"/>
<dbReference type="CDD" id="cd06558">
    <property type="entry name" value="crotonase-like"/>
    <property type="match status" value="1"/>
</dbReference>
<comment type="similarity">
    <text evidence="1 2">Belongs to the enoyl-CoA hydratase/isomerase family.</text>
</comment>
<dbReference type="PANTHER" id="PTHR42964">
    <property type="entry name" value="ENOYL-COA HYDRATASE"/>
    <property type="match status" value="1"/>
</dbReference>
<dbReference type="SUPFAM" id="SSF52096">
    <property type="entry name" value="ClpP/crotonase"/>
    <property type="match status" value="1"/>
</dbReference>
<dbReference type="GO" id="GO:0008300">
    <property type="term" value="P:isoprenoid catabolic process"/>
    <property type="evidence" value="ECO:0007669"/>
    <property type="project" value="TreeGrafter"/>
</dbReference>
<dbReference type="EMBL" id="QBKP01000003">
    <property type="protein sequence ID" value="PTX51676.1"/>
    <property type="molecule type" value="Genomic_DNA"/>
</dbReference>
<dbReference type="Proteomes" id="UP000244224">
    <property type="component" value="Unassembled WGS sequence"/>
</dbReference>
<dbReference type="GO" id="GO:0003824">
    <property type="term" value="F:catalytic activity"/>
    <property type="evidence" value="ECO:0007669"/>
    <property type="project" value="InterPro"/>
</dbReference>
<gene>
    <name evidence="3" type="ORF">C8N34_103178</name>
</gene>
<dbReference type="RefSeq" id="WP_108128210.1">
    <property type="nucleotide sequence ID" value="NZ_QBKP01000003.1"/>
</dbReference>
<dbReference type="InterPro" id="IPR001753">
    <property type="entry name" value="Enoyl-CoA_hydra/iso"/>
</dbReference>
<dbReference type="Gene3D" id="1.10.12.10">
    <property type="entry name" value="Lyase 2-enoyl-coa Hydratase, Chain A, domain 2"/>
    <property type="match status" value="1"/>
</dbReference>
<proteinExistence type="inferred from homology"/>
<organism evidence="3 4">
    <name type="scientific">Gemmobacter caeni</name>
    <dbReference type="NCBI Taxonomy" id="589035"/>
    <lineage>
        <taxon>Bacteria</taxon>
        <taxon>Pseudomonadati</taxon>
        <taxon>Pseudomonadota</taxon>
        <taxon>Alphaproteobacteria</taxon>
        <taxon>Rhodobacterales</taxon>
        <taxon>Paracoccaceae</taxon>
        <taxon>Gemmobacter</taxon>
    </lineage>
</organism>
<evidence type="ECO:0000256" key="2">
    <source>
        <dbReference type="RuleBase" id="RU003707"/>
    </source>
</evidence>
<dbReference type="InterPro" id="IPR051683">
    <property type="entry name" value="Enoyl-CoA_Hydratase/Isomerase"/>
</dbReference>
<protein>
    <submittedName>
        <fullName evidence="3">Methylglutaconyl-CoA hydratase</fullName>
    </submittedName>
</protein>
<dbReference type="InterPro" id="IPR014748">
    <property type="entry name" value="Enoyl-CoA_hydra_C"/>
</dbReference>
<evidence type="ECO:0000313" key="3">
    <source>
        <dbReference type="EMBL" id="PTX51676.1"/>
    </source>
</evidence>
<dbReference type="PROSITE" id="PS00166">
    <property type="entry name" value="ENOYL_COA_HYDRATASE"/>
    <property type="match status" value="1"/>
</dbReference>
<dbReference type="InterPro" id="IPR018376">
    <property type="entry name" value="Enoyl-CoA_hyd/isom_CS"/>
</dbReference>
<keyword evidence="4" id="KW-1185">Reference proteome</keyword>
<dbReference type="NCBIfam" id="NF005675">
    <property type="entry name" value="PRK07468.1"/>
    <property type="match status" value="1"/>
</dbReference>
<dbReference type="Pfam" id="PF00378">
    <property type="entry name" value="ECH_1"/>
    <property type="match status" value="1"/>
</dbReference>
<dbReference type="PANTHER" id="PTHR42964:SF1">
    <property type="entry name" value="POLYKETIDE BIOSYNTHESIS ENOYL-COA HYDRATASE PKSH-RELATED"/>
    <property type="match status" value="1"/>
</dbReference>
<reference evidence="3 4" key="1">
    <citation type="submission" date="2018-04" db="EMBL/GenBank/DDBJ databases">
        <title>Genomic Encyclopedia of Archaeal and Bacterial Type Strains, Phase II (KMG-II): from individual species to whole genera.</title>
        <authorList>
            <person name="Goeker M."/>
        </authorList>
    </citation>
    <scope>NUCLEOTIDE SEQUENCE [LARGE SCALE GENOMIC DNA]</scope>
    <source>
        <strain evidence="3 4">DSM 21823</strain>
    </source>
</reference>
<name>A0A2T6B6I3_9RHOB</name>
<evidence type="ECO:0000313" key="4">
    <source>
        <dbReference type="Proteomes" id="UP000244224"/>
    </source>
</evidence>
<sequence length="262" mass="27229">MFETITIAQDTRGVARLVLNRPEKHNTLSATMIAELTEAAARLGGDASVRAVVLAAEGASFCAGGDLSWMRAQIDGGPVMRREGALALARMLNALDTLPKPLIGRVQGQAFGGGIGMMSVCDLCIGVGGARFGLTETKLGLIPATISPYVVARIGAAAARRHFMAARLFDSAEAHRIGLLHAVVSPDELDAAVEAEVAPILACAPGAVADAKALVARLGPQVDEALISDTADLLIRRWESPEAAEGIAAFFGKRPPAWASRG</sequence>
<comment type="caution">
    <text evidence="3">The sequence shown here is derived from an EMBL/GenBank/DDBJ whole genome shotgun (WGS) entry which is preliminary data.</text>
</comment>